<sequence length="166" mass="18770">MKATEAKDSRLHGLIDLYDMHTGFFISALDGISDIHSHNRLNTKANHTAWLAGSLVQQRYEIASALTGESLKQAADALFKDNQGIKEDVTYPALEQYKQDWKKISPIAREALVTATPEKLDSLIKIPGMEMSLYELISFSIYREANCIGQIALWRRLLGYDAMKYM</sequence>
<dbReference type="SUPFAM" id="SSF109854">
    <property type="entry name" value="DinB/YfiT-like putative metalloenzymes"/>
    <property type="match status" value="1"/>
</dbReference>
<evidence type="ECO:0000313" key="1">
    <source>
        <dbReference type="EMBL" id="RWX03739.1"/>
    </source>
</evidence>
<dbReference type="InterPro" id="IPR034660">
    <property type="entry name" value="DinB/YfiT-like"/>
</dbReference>
<reference evidence="1 2" key="1">
    <citation type="submission" date="2019-01" db="EMBL/GenBank/DDBJ databases">
        <title>Flavobacterium sp. nov.,isolated from freshwater.</title>
        <authorList>
            <person name="Zhang R."/>
            <person name="Du Z.-J."/>
        </authorList>
    </citation>
    <scope>NUCLEOTIDE SEQUENCE [LARGE SCALE GENOMIC DNA]</scope>
    <source>
        <strain evidence="1 2">1E403</strain>
    </source>
</reference>
<comment type="caution">
    <text evidence="1">The sequence shown here is derived from an EMBL/GenBank/DDBJ whole genome shotgun (WGS) entry which is preliminary data.</text>
</comment>
<dbReference type="OrthoDB" id="979560at2"/>
<dbReference type="AlphaFoldDB" id="A0A444HFR2"/>
<name>A0A444HFR2_9FLAO</name>
<protein>
    <submittedName>
        <fullName evidence="1">DinB family protein</fullName>
    </submittedName>
</protein>
<organism evidence="1 2">
    <name type="scientific">Flavobacterium cerinum</name>
    <dbReference type="NCBI Taxonomy" id="2502784"/>
    <lineage>
        <taxon>Bacteria</taxon>
        <taxon>Pseudomonadati</taxon>
        <taxon>Bacteroidota</taxon>
        <taxon>Flavobacteriia</taxon>
        <taxon>Flavobacteriales</taxon>
        <taxon>Flavobacteriaceae</taxon>
        <taxon>Flavobacterium</taxon>
    </lineage>
</organism>
<proteinExistence type="predicted"/>
<accession>A0A444HFR2</accession>
<keyword evidence="2" id="KW-1185">Reference proteome</keyword>
<dbReference type="RefSeq" id="WP_128388294.1">
    <property type="nucleotide sequence ID" value="NZ_SBII01000001.1"/>
</dbReference>
<evidence type="ECO:0000313" key="2">
    <source>
        <dbReference type="Proteomes" id="UP000287527"/>
    </source>
</evidence>
<gene>
    <name evidence="1" type="ORF">EPI11_02070</name>
</gene>
<dbReference type="Proteomes" id="UP000287527">
    <property type="component" value="Unassembled WGS sequence"/>
</dbReference>
<dbReference type="Gene3D" id="1.20.120.450">
    <property type="entry name" value="dinb family like domain"/>
    <property type="match status" value="1"/>
</dbReference>
<dbReference type="EMBL" id="SBII01000001">
    <property type="protein sequence ID" value="RWX03739.1"/>
    <property type="molecule type" value="Genomic_DNA"/>
</dbReference>